<evidence type="ECO:0000313" key="2">
    <source>
        <dbReference type="Proteomes" id="UP000000329"/>
    </source>
</evidence>
<gene>
    <name evidence="1" type="ordered locus">Hsero_0783</name>
</gene>
<protein>
    <submittedName>
        <fullName evidence="1">Uncharacterized protein</fullName>
    </submittedName>
</protein>
<dbReference type="KEGG" id="hse:Hsero_0783"/>
<dbReference type="STRING" id="757424.Hsero_0783"/>
<evidence type="ECO:0000313" key="1">
    <source>
        <dbReference type="EMBL" id="ADJ62302.1"/>
    </source>
</evidence>
<dbReference type="EMBL" id="CP002039">
    <property type="protein sequence ID" value="ADJ62302.1"/>
    <property type="molecule type" value="Genomic_DNA"/>
</dbReference>
<sequence length="108" mass="11952">MKELIMRLIGEARIQQAVAMSHVDNGMHVFAYPQEAGMLIALGVSAEAPMRPEDILRRRGAELRLFGGWLPALFNDGGIYVVRRLSSEEEEGGDELDSQLEAALELLN</sequence>
<name>D8IZI2_HERSS</name>
<keyword evidence="2" id="KW-1185">Reference proteome</keyword>
<dbReference type="OrthoDB" id="8719937at2"/>
<dbReference type="HOGENOM" id="CLU_2193343_0_0_4"/>
<dbReference type="eggNOG" id="ENOG5032AQD">
    <property type="taxonomic scope" value="Bacteria"/>
</dbReference>
<organism evidence="1 2">
    <name type="scientific">Herbaspirillum seropedicae (strain SmR1)</name>
    <dbReference type="NCBI Taxonomy" id="757424"/>
    <lineage>
        <taxon>Bacteria</taxon>
        <taxon>Pseudomonadati</taxon>
        <taxon>Pseudomonadota</taxon>
        <taxon>Betaproteobacteria</taxon>
        <taxon>Burkholderiales</taxon>
        <taxon>Oxalobacteraceae</taxon>
        <taxon>Herbaspirillum</taxon>
    </lineage>
</organism>
<dbReference type="AlphaFoldDB" id="D8IZI2"/>
<accession>D8IZI2</accession>
<proteinExistence type="predicted"/>
<reference evidence="1 2" key="1">
    <citation type="submission" date="2010-04" db="EMBL/GenBank/DDBJ databases">
        <title>The genome of Herbaspirillum seropedicae SmR1, an endophytic, nitrogen-fixing, plant-growth promoting beta-Proteobacteria.</title>
        <authorList>
            <person name="Pedrosa F.O."/>
            <person name="Monteiro R.A."/>
            <person name="Wassem R."/>
            <person name="Cruz L.M."/>
            <person name="Ayub R.A."/>
            <person name="Colauto N.B."/>
            <person name="Fernandez M.A."/>
            <person name="Fungaro M.H.P."/>
            <person name="Grisard E.C."/>
            <person name="Hungria M."/>
            <person name="Madeira H.M.F."/>
            <person name="Nodari R.O."/>
            <person name="Osaku C.A."/>
            <person name="Petzl-Erler M.L."/>
            <person name="Terenzi H."/>
            <person name="Vieira L.G.E."/>
            <person name="Almeida M.I.M."/>
            <person name="Alves L.R."/>
            <person name="Arantes O.M.N."/>
            <person name="Balsanelli E."/>
            <person name="Barcellos F.G."/>
            <person name="Baura V.A."/>
            <person name="Binde D.R."/>
            <person name="Campo R.J."/>
            <person name="Chubatsu L.S."/>
            <person name="Chueire L.M.O."/>
            <person name="Ciferri R.R."/>
            <person name="Correa L.C."/>
            <person name="da Conceicao Silva J.L."/>
            <person name="Dabul A.N.G."/>
            <person name="Dambros B.P."/>
            <person name="Faoro H."/>
            <person name="Favetti A."/>
            <person name="Friedermann G."/>
            <person name="Furlaneto M.C."/>
            <person name="Gasques L.S."/>
            <person name="Gimenes C.C.T."/>
            <person name="Gioppo N.M.R."/>
            <person name="Glienke-Blanco C."/>
            <person name="Godoy L.P."/>
            <person name="Guerra M.P."/>
            <person name="Karp S."/>
            <person name="Kava-Cordeiro V."/>
            <person name="Margarido V.P."/>
            <person name="Mathioni S.M."/>
            <person name="Menck-Soares M.A."/>
            <person name="Murace N.K."/>
            <person name="Nicolas M.F."/>
            <person name="Oliveira C.E.C."/>
            <person name="Pagnan N.A.B."/>
            <person name="Pamphile J.A."/>
            <person name="Patussi E.V."/>
            <person name="Pereira L.F.P."/>
            <person name="Pereira-Ferrari L."/>
            <person name="Pinto F.G.S."/>
            <person name="Precoma C."/>
            <person name="Prioli A.J."/>
            <person name="Prioli S.M.A.P."/>
            <person name="Raittz R.T."/>
            <person name="Ramos H.J.O."/>
            <person name="Ribeiro E.M.S.F."/>
            <person name="Rigo L.U."/>
            <person name="Rocha C.L.M.S.C."/>
            <person name="Rocha S.N."/>
            <person name="Santos K."/>
            <person name="Satori D."/>
            <person name="Silva A.G."/>
            <person name="Simao R.C.G."/>
            <person name="Soares M.A.M."/>
            <person name="Souza E.M."/>
            <person name="Steffens M.B.R."/>
            <person name="Steindel M."/>
            <person name="Tadra-Sfeir M.Z."/>
            <person name="Takahashi E.K."/>
            <person name="Torres R.A."/>
            <person name="Valle J.S."/>
            <person name="Vernal J.I."/>
            <person name="Vilas-Boas L.A."/>
            <person name="Watanabe M.A.E."/>
            <person name="Weiss V.A."/>
            <person name="Yates M.A."/>
            <person name="Souza E.M."/>
        </authorList>
    </citation>
    <scope>NUCLEOTIDE SEQUENCE [LARGE SCALE GENOMIC DNA]</scope>
    <source>
        <strain evidence="1 2">SmR1</strain>
    </source>
</reference>
<dbReference type="Proteomes" id="UP000000329">
    <property type="component" value="Chromosome"/>
</dbReference>